<accession>Q72B59</accession>
<dbReference type="EnsemblBacteria" id="AAS96256">
    <property type="protein sequence ID" value="AAS96256"/>
    <property type="gene ID" value="DVU_1779"/>
</dbReference>
<dbReference type="HOGENOM" id="CLU_2787138_0_0_7"/>
<dbReference type="AlphaFoldDB" id="Q72B59"/>
<organism evidence="1 2">
    <name type="scientific">Nitratidesulfovibrio vulgaris (strain ATCC 29579 / DSM 644 / CCUG 34227 / NCIMB 8303 / VKM B-1760 / Hildenborough)</name>
    <name type="common">Desulfovibrio vulgaris</name>
    <dbReference type="NCBI Taxonomy" id="882"/>
    <lineage>
        <taxon>Bacteria</taxon>
        <taxon>Pseudomonadati</taxon>
        <taxon>Thermodesulfobacteriota</taxon>
        <taxon>Desulfovibrionia</taxon>
        <taxon>Desulfovibrionales</taxon>
        <taxon>Desulfovibrionaceae</taxon>
        <taxon>Nitratidesulfovibrio</taxon>
    </lineage>
</organism>
<evidence type="ECO:0000313" key="2">
    <source>
        <dbReference type="Proteomes" id="UP000002194"/>
    </source>
</evidence>
<dbReference type="PaxDb" id="882-DVU_1779"/>
<evidence type="ECO:0000313" key="1">
    <source>
        <dbReference type="EMBL" id="AAS96256.1"/>
    </source>
</evidence>
<proteinExistence type="predicted"/>
<gene>
    <name evidence="1" type="ordered locus">DVU_1779</name>
</gene>
<dbReference type="Proteomes" id="UP000002194">
    <property type="component" value="Chromosome"/>
</dbReference>
<name>Q72B59_NITV2</name>
<keyword evidence="2" id="KW-1185">Reference proteome</keyword>
<dbReference type="KEGG" id="dvu:DVU_1779"/>
<sequence>MRKVPVRSVYRVAAPVVDVHGICNALSQVAWKFSGGRESGATGLRDAMSMPSAGELPAGIGLVAATWG</sequence>
<reference evidence="1 2" key="1">
    <citation type="journal article" date="2004" name="Nat. Biotechnol.">
        <title>The genome sequence of the anaerobic, sulfate-reducing bacterium Desulfovibrio vulgaris Hildenborough.</title>
        <authorList>
            <person name="Heidelberg J.F."/>
            <person name="Seshadri R."/>
            <person name="Haveman S.A."/>
            <person name="Hemme C.L."/>
            <person name="Paulsen I.T."/>
            <person name="Kolonay J.F."/>
            <person name="Eisen J.A."/>
            <person name="Ward N."/>
            <person name="Methe B."/>
            <person name="Brinkac L.M."/>
            <person name="Daugherty S.C."/>
            <person name="Deboy R.T."/>
            <person name="Dodson R.J."/>
            <person name="Durkin A.S."/>
            <person name="Madupu R."/>
            <person name="Nelson W.C."/>
            <person name="Sullivan S.A."/>
            <person name="Fouts D."/>
            <person name="Haft D.H."/>
            <person name="Selengut J."/>
            <person name="Peterson J.D."/>
            <person name="Davidsen T.M."/>
            <person name="Zafar N."/>
            <person name="Zhou L."/>
            <person name="Radune D."/>
            <person name="Dimitrov G."/>
            <person name="Hance M."/>
            <person name="Tran K."/>
            <person name="Khouri H."/>
            <person name="Gill J."/>
            <person name="Utterback T.R."/>
            <person name="Feldblyum T.V."/>
            <person name="Wall J.D."/>
            <person name="Voordouw G."/>
            <person name="Fraser C.M."/>
        </authorList>
    </citation>
    <scope>NUCLEOTIDE SEQUENCE [LARGE SCALE GENOMIC DNA]</scope>
    <source>
        <strain evidence="2">ATCC 29579 / DSM 644 / NCIMB 8303 / VKM B-1760 / Hildenborough</strain>
    </source>
</reference>
<dbReference type="STRING" id="882.DVU_1779"/>
<protein>
    <submittedName>
        <fullName evidence="1">Uncharacterized protein</fullName>
    </submittedName>
</protein>
<dbReference type="EMBL" id="AE017285">
    <property type="protein sequence ID" value="AAS96256.1"/>
    <property type="molecule type" value="Genomic_DNA"/>
</dbReference>